<dbReference type="Proteomes" id="UP000252479">
    <property type="component" value="Unassembled WGS sequence"/>
</dbReference>
<gene>
    <name evidence="2" type="ORF">CIK83_11950</name>
</gene>
<feature type="coiled-coil region" evidence="1">
    <location>
        <begin position="54"/>
        <end position="85"/>
    </location>
</feature>
<keyword evidence="3" id="KW-1185">Reference proteome</keyword>
<organism evidence="2 3">
    <name type="scientific">Vibrio casei</name>
    <dbReference type="NCBI Taxonomy" id="673372"/>
    <lineage>
        <taxon>Bacteria</taxon>
        <taxon>Pseudomonadati</taxon>
        <taxon>Pseudomonadota</taxon>
        <taxon>Gammaproteobacteria</taxon>
        <taxon>Vibrionales</taxon>
        <taxon>Vibrionaceae</taxon>
        <taxon>Vibrio</taxon>
    </lineage>
</organism>
<comment type="caution">
    <text evidence="2">The sequence shown here is derived from an EMBL/GenBank/DDBJ whole genome shotgun (WGS) entry which is preliminary data.</text>
</comment>
<dbReference type="AlphaFoldDB" id="A0A368LHE5"/>
<evidence type="ECO:0000313" key="3">
    <source>
        <dbReference type="Proteomes" id="UP000252479"/>
    </source>
</evidence>
<dbReference type="RefSeq" id="WP_086959704.1">
    <property type="nucleotide sequence ID" value="NZ_FUKS01000013.1"/>
</dbReference>
<accession>A0A368LHE5</accession>
<keyword evidence="1" id="KW-0175">Coiled coil</keyword>
<evidence type="ECO:0000313" key="2">
    <source>
        <dbReference type="EMBL" id="RCS70170.1"/>
    </source>
</evidence>
<dbReference type="EMBL" id="QPGL01000002">
    <property type="protein sequence ID" value="RCS70170.1"/>
    <property type="molecule type" value="Genomic_DNA"/>
</dbReference>
<protein>
    <submittedName>
        <fullName evidence="2">Uncharacterized protein</fullName>
    </submittedName>
</protein>
<reference evidence="2 3" key="1">
    <citation type="journal article" date="2017" name="Elife">
        <title>Extensive horizontal gene transfer in cheese-associated bacteria.</title>
        <authorList>
            <person name="Bonham K.S."/>
            <person name="Wolfe B.E."/>
            <person name="Dutton R.J."/>
        </authorList>
    </citation>
    <scope>NUCLEOTIDE SEQUENCE [LARGE SCALE GENOMIC DNA]</scope>
    <source>
        <strain evidence="2 3">JB196</strain>
    </source>
</reference>
<sequence length="102" mass="10905">MPKFMVKHPWHGVKKGQIIDLEKVHPSLKANVVPMPEGDDEAEAKASAETQAIIDKANADAKSIIDEAEAKAKEIILEAEKKAGELTPATPKATAAKAPVKK</sequence>
<name>A0A368LHE5_9VIBR</name>
<proteinExistence type="predicted"/>
<evidence type="ECO:0000256" key="1">
    <source>
        <dbReference type="SAM" id="Coils"/>
    </source>
</evidence>
<dbReference type="GeneID" id="303189633"/>